<proteinExistence type="predicted"/>
<evidence type="ECO:0000313" key="2">
    <source>
        <dbReference type="Proteomes" id="UP000241769"/>
    </source>
</evidence>
<evidence type="ECO:0000313" key="1">
    <source>
        <dbReference type="EMBL" id="PRP83312.1"/>
    </source>
</evidence>
<dbReference type="Proteomes" id="UP000241769">
    <property type="component" value="Unassembled WGS sequence"/>
</dbReference>
<reference evidence="1 2" key="1">
    <citation type="journal article" date="2018" name="Genome Biol. Evol.">
        <title>Multiple Roots of Fruiting Body Formation in Amoebozoa.</title>
        <authorList>
            <person name="Hillmann F."/>
            <person name="Forbes G."/>
            <person name="Novohradska S."/>
            <person name="Ferling I."/>
            <person name="Riege K."/>
            <person name="Groth M."/>
            <person name="Westermann M."/>
            <person name="Marz M."/>
            <person name="Spaller T."/>
            <person name="Winckler T."/>
            <person name="Schaap P."/>
            <person name="Glockner G."/>
        </authorList>
    </citation>
    <scope>NUCLEOTIDE SEQUENCE [LARGE SCALE GENOMIC DNA]</scope>
    <source>
        <strain evidence="1 2">Jena</strain>
    </source>
</reference>
<gene>
    <name evidence="1" type="ORF">PROFUN_09293</name>
</gene>
<accession>A0A2P6NHA5</accession>
<keyword evidence="2" id="KW-1185">Reference proteome</keyword>
<comment type="caution">
    <text evidence="1">The sequence shown here is derived from an EMBL/GenBank/DDBJ whole genome shotgun (WGS) entry which is preliminary data.</text>
</comment>
<dbReference type="EMBL" id="MDYQ01000084">
    <property type="protein sequence ID" value="PRP83312.1"/>
    <property type="molecule type" value="Genomic_DNA"/>
</dbReference>
<organism evidence="1 2">
    <name type="scientific">Planoprotostelium fungivorum</name>
    <dbReference type="NCBI Taxonomy" id="1890364"/>
    <lineage>
        <taxon>Eukaryota</taxon>
        <taxon>Amoebozoa</taxon>
        <taxon>Evosea</taxon>
        <taxon>Variosea</taxon>
        <taxon>Cavosteliida</taxon>
        <taxon>Cavosteliaceae</taxon>
        <taxon>Planoprotostelium</taxon>
    </lineage>
</organism>
<dbReference type="InParanoid" id="A0A2P6NHA5"/>
<protein>
    <submittedName>
        <fullName evidence="1">Uncharacterized protein</fullName>
    </submittedName>
</protein>
<name>A0A2P6NHA5_9EUKA</name>
<sequence length="91" mass="10872">MHSVLLQTQKTLQYIVHTFLEKLTLWCAARAIREINCLQYLSDVNNAKINEVETTDIFARHQLQDEVLKQKRINKHFRRQLLNTHFHNTSI</sequence>
<dbReference type="AlphaFoldDB" id="A0A2P6NHA5"/>